<dbReference type="InterPro" id="IPR018080">
    <property type="entry name" value="Band_7/stomatin-like_CS"/>
</dbReference>
<name>A0A9P1J3C5_9PELO</name>
<sequence>MIGESIPRRNFEPGFADFFALAFSWVVLFLTFPISIFFCIKIVKEYDRMVIFRLGRVWRGNPKGPGLVFVIPFVDSHKTVDLRTMSYDVPTQEMLTRDSVTVGVDAAVYYRTSDPIASISCVNDAHLSTRQLAQSTLRNVLGTRTLAQMMSDRQGIAVQVKKILDDATLYWGIRVERVEIKDIRLPREMCRAMAAEAEAQRESDAKVVTAQGELDASVAFQKAADSAKVALLVKNEKPQKRRRVDHEWRPRCAVCSGEHKLIDCSQKGEVKAATAARFQLCLMCGHPTSATHHEIICRERFDNRCRHDICVLVKACHHFAMCPLDKQEPQPLGQMKDMTLSTSSKK</sequence>
<dbReference type="InterPro" id="IPR036013">
    <property type="entry name" value="Band_7/SPFH_dom_sf"/>
</dbReference>
<gene>
    <name evidence="6" type="ORF">CAMP_LOCUS18805</name>
</gene>
<dbReference type="Proteomes" id="UP001152747">
    <property type="component" value="Unassembled WGS sequence"/>
</dbReference>
<dbReference type="PANTHER" id="PTHR10264">
    <property type="entry name" value="BAND 7 PROTEIN-RELATED"/>
    <property type="match status" value="1"/>
</dbReference>
<dbReference type="Pfam" id="PF01145">
    <property type="entry name" value="Band_7"/>
    <property type="match status" value="1"/>
</dbReference>
<dbReference type="Gene3D" id="6.10.250.2090">
    <property type="match status" value="1"/>
</dbReference>
<evidence type="ECO:0000256" key="3">
    <source>
        <dbReference type="ARBA" id="ARBA00023136"/>
    </source>
</evidence>
<reference evidence="6" key="1">
    <citation type="submission" date="2022-11" db="EMBL/GenBank/DDBJ databases">
        <authorList>
            <person name="Kikuchi T."/>
        </authorList>
    </citation>
    <scope>NUCLEOTIDE SEQUENCE</scope>
    <source>
        <strain evidence="6">PS1010</strain>
    </source>
</reference>
<comment type="similarity">
    <text evidence="2">Belongs to the band 7/mec-2 family.</text>
</comment>
<keyword evidence="4" id="KW-1133">Transmembrane helix</keyword>
<comment type="subcellular location">
    <subcellularLocation>
        <location evidence="1">Membrane</location>
    </subcellularLocation>
</comment>
<dbReference type="SMART" id="SM00244">
    <property type="entry name" value="PHB"/>
    <property type="match status" value="1"/>
</dbReference>
<protein>
    <recommendedName>
        <fullName evidence="5">Band 7 domain-containing protein</fullName>
    </recommendedName>
</protein>
<keyword evidence="3 4" id="KW-0472">Membrane</keyword>
<keyword evidence="4" id="KW-0812">Transmembrane</keyword>
<dbReference type="InterPro" id="IPR001972">
    <property type="entry name" value="Stomatin_HflK_fam"/>
</dbReference>
<dbReference type="PANTHER" id="PTHR10264:SF116">
    <property type="entry name" value="STOMATIN-3"/>
    <property type="match status" value="1"/>
</dbReference>
<dbReference type="InterPro" id="IPR043202">
    <property type="entry name" value="Band-7_stomatin-like"/>
</dbReference>
<feature type="transmembrane region" description="Helical" evidence="4">
    <location>
        <begin position="18"/>
        <end position="43"/>
    </location>
</feature>
<dbReference type="PROSITE" id="PS01270">
    <property type="entry name" value="BAND_7"/>
    <property type="match status" value="1"/>
</dbReference>
<evidence type="ECO:0000256" key="4">
    <source>
        <dbReference type="SAM" id="Phobius"/>
    </source>
</evidence>
<keyword evidence="7" id="KW-1185">Reference proteome</keyword>
<dbReference type="SUPFAM" id="SSF117892">
    <property type="entry name" value="Band 7/SPFH domain"/>
    <property type="match status" value="1"/>
</dbReference>
<evidence type="ECO:0000313" key="6">
    <source>
        <dbReference type="EMBL" id="CAI5456168.1"/>
    </source>
</evidence>
<dbReference type="GO" id="GO:0009898">
    <property type="term" value="C:cytoplasmic side of plasma membrane"/>
    <property type="evidence" value="ECO:0007669"/>
    <property type="project" value="UniProtKB-ARBA"/>
</dbReference>
<dbReference type="AlphaFoldDB" id="A0A9P1J3C5"/>
<evidence type="ECO:0000313" key="7">
    <source>
        <dbReference type="Proteomes" id="UP001152747"/>
    </source>
</evidence>
<feature type="domain" description="Band 7" evidence="5">
    <location>
        <begin position="38"/>
        <end position="197"/>
    </location>
</feature>
<evidence type="ECO:0000256" key="1">
    <source>
        <dbReference type="ARBA" id="ARBA00004370"/>
    </source>
</evidence>
<accession>A0A9P1J3C5</accession>
<dbReference type="PRINTS" id="PR00721">
    <property type="entry name" value="STOMATIN"/>
</dbReference>
<dbReference type="InterPro" id="IPR001107">
    <property type="entry name" value="Band_7"/>
</dbReference>
<dbReference type="Gene3D" id="3.30.479.30">
    <property type="entry name" value="Band 7 domain"/>
    <property type="match status" value="1"/>
</dbReference>
<evidence type="ECO:0000256" key="2">
    <source>
        <dbReference type="ARBA" id="ARBA00008164"/>
    </source>
</evidence>
<dbReference type="EMBL" id="CANHGI010000006">
    <property type="protein sequence ID" value="CAI5456168.1"/>
    <property type="molecule type" value="Genomic_DNA"/>
</dbReference>
<dbReference type="FunFam" id="3.30.479.30:FF:000004">
    <property type="entry name" value="Putative membrane protease family, stomatin"/>
    <property type="match status" value="1"/>
</dbReference>
<proteinExistence type="inferred from homology"/>
<dbReference type="OrthoDB" id="2105077at2759"/>
<evidence type="ECO:0000259" key="5">
    <source>
        <dbReference type="SMART" id="SM00244"/>
    </source>
</evidence>
<comment type="caution">
    <text evidence="6">The sequence shown here is derived from an EMBL/GenBank/DDBJ whole genome shotgun (WGS) entry which is preliminary data.</text>
</comment>
<organism evidence="6 7">
    <name type="scientific">Caenorhabditis angaria</name>
    <dbReference type="NCBI Taxonomy" id="860376"/>
    <lineage>
        <taxon>Eukaryota</taxon>
        <taxon>Metazoa</taxon>
        <taxon>Ecdysozoa</taxon>
        <taxon>Nematoda</taxon>
        <taxon>Chromadorea</taxon>
        <taxon>Rhabditida</taxon>
        <taxon>Rhabditina</taxon>
        <taxon>Rhabditomorpha</taxon>
        <taxon>Rhabditoidea</taxon>
        <taxon>Rhabditidae</taxon>
        <taxon>Peloderinae</taxon>
        <taxon>Caenorhabditis</taxon>
    </lineage>
</organism>